<comment type="caution">
    <text evidence="2">The sequence shown here is derived from an EMBL/GenBank/DDBJ whole genome shotgun (WGS) entry which is preliminary data.</text>
</comment>
<protein>
    <submittedName>
        <fullName evidence="2">RES family NAD+ phosphorylase</fullName>
    </submittedName>
</protein>
<evidence type="ECO:0000259" key="1">
    <source>
        <dbReference type="SMART" id="SM00953"/>
    </source>
</evidence>
<organism evidence="2 3">
    <name type="scientific">Caulobacter hibisci</name>
    <dbReference type="NCBI Taxonomy" id="2035993"/>
    <lineage>
        <taxon>Bacteria</taxon>
        <taxon>Pseudomonadati</taxon>
        <taxon>Pseudomonadota</taxon>
        <taxon>Alphaproteobacteria</taxon>
        <taxon>Caulobacterales</taxon>
        <taxon>Caulobacteraceae</taxon>
        <taxon>Caulobacter</taxon>
    </lineage>
</organism>
<keyword evidence="3" id="KW-1185">Reference proteome</keyword>
<dbReference type="EMBL" id="JADWOX010000036">
    <property type="protein sequence ID" value="MBI1687053.1"/>
    <property type="molecule type" value="Genomic_DNA"/>
</dbReference>
<evidence type="ECO:0000313" key="3">
    <source>
        <dbReference type="Proteomes" id="UP000639859"/>
    </source>
</evidence>
<accession>A0ABS0T5B0</accession>
<evidence type="ECO:0000313" key="2">
    <source>
        <dbReference type="EMBL" id="MBI1687053.1"/>
    </source>
</evidence>
<dbReference type="InterPro" id="IPR014914">
    <property type="entry name" value="RES_dom"/>
</dbReference>
<sequence>MSDGEDETLWVCAGCVGEEYLSGEIAANGQGRTCGFCDAASACISVGQLADYIEAAFETHYYRTSDQPDFYQSMLLNDRESNYDFERPGDEVLYAIGEAAAIDEVIAQAVLDVLSDRHGDFESAAMGEETEFDPDSYYAPRGPNDIELQLAWKSLERSLKGEARFFNKEAEDLLGRLFRGVGSYSTVNGRAVVKTAGVDADLPSFFRARVFHTGAALARALERPDRELGPPPSAIAIGGRMNAAGVALFYGATDAEAALAEVRPTVGSRVLVARFDVIRPLRLLDVDALRSVYVNGSIFDPSYMGRLELAKFLESLSERMTLPVMPGDEPAEYLITQVIADYLAGDAELGLDGLLYPSVQRAGKHQNVVLFRAASRVAELDLPAGTKVSAQLEDFDEEGASPSYWVSESVPPPVPVAPEADDDLVAQFRPGPYLDPFSEPEDGRQTSLALAVDTLQVHHVEALVIDTTSFDVTRLRHTSGPRKF</sequence>
<proteinExistence type="predicted"/>
<reference evidence="2 3" key="1">
    <citation type="submission" date="2020-11" db="EMBL/GenBank/DDBJ databases">
        <title>genome sequence of strain KACC 18849.</title>
        <authorList>
            <person name="Gao J."/>
            <person name="Zhang X."/>
        </authorList>
    </citation>
    <scope>NUCLEOTIDE SEQUENCE [LARGE SCALE GENOMIC DNA]</scope>
    <source>
        <strain evidence="2 3">KACC 18849</strain>
    </source>
</reference>
<gene>
    <name evidence="2" type="ORF">I4Q42_25560</name>
</gene>
<feature type="domain" description="RES" evidence="1">
    <location>
        <begin position="224"/>
        <end position="381"/>
    </location>
</feature>
<dbReference type="Proteomes" id="UP000639859">
    <property type="component" value="Unassembled WGS sequence"/>
</dbReference>
<name>A0ABS0T5B0_9CAUL</name>
<dbReference type="Pfam" id="PF08808">
    <property type="entry name" value="RES"/>
    <property type="match status" value="1"/>
</dbReference>
<dbReference type="SMART" id="SM00953">
    <property type="entry name" value="RES"/>
    <property type="match status" value="1"/>
</dbReference>
<dbReference type="RefSeq" id="WP_198578934.1">
    <property type="nucleotide sequence ID" value="NZ_JADWOX010000036.1"/>
</dbReference>